<dbReference type="RefSeq" id="WP_115792600.1">
    <property type="nucleotide sequence ID" value="NZ_QSLN01000006.1"/>
</dbReference>
<organism evidence="2 3">
    <name type="scientific">Ammonifex thiophilus</name>
    <dbReference type="NCBI Taxonomy" id="444093"/>
    <lineage>
        <taxon>Bacteria</taxon>
        <taxon>Bacillati</taxon>
        <taxon>Bacillota</taxon>
        <taxon>Clostridia</taxon>
        <taxon>Thermoanaerobacterales</taxon>
        <taxon>Thermoanaerobacteraceae</taxon>
        <taxon>Ammonifex</taxon>
    </lineage>
</organism>
<dbReference type="Proteomes" id="UP000256329">
    <property type="component" value="Unassembled WGS sequence"/>
</dbReference>
<protein>
    <recommendedName>
        <fullName evidence="1">NADH-ubiquinone oxidoreductase 51kDa subunit iron-sulphur binding domain-containing protein</fullName>
    </recommendedName>
</protein>
<gene>
    <name evidence="2" type="ORF">DXX99_06060</name>
</gene>
<sequence length="82" mass="8918">MALSQVAADFVAMAREECCGECLPGFNGMLQVTGLVQKLAEGTATVEEKALLRQTLDVMARAAKCKMGRLSARFLRQLLREA</sequence>
<dbReference type="Pfam" id="PF10589">
    <property type="entry name" value="NADH_4Fe-4S"/>
    <property type="match status" value="1"/>
</dbReference>
<keyword evidence="3" id="KW-1185">Reference proteome</keyword>
<dbReference type="OrthoDB" id="9846416at2"/>
<dbReference type="InterPro" id="IPR019575">
    <property type="entry name" value="Nuop51_4Fe4S-bd"/>
</dbReference>
<feature type="domain" description="NADH-ubiquinone oxidoreductase 51kDa subunit iron-sulphur binding" evidence="1">
    <location>
        <begin position="6"/>
        <end position="80"/>
    </location>
</feature>
<dbReference type="GO" id="GO:0051539">
    <property type="term" value="F:4 iron, 4 sulfur cluster binding"/>
    <property type="evidence" value="ECO:0007669"/>
    <property type="project" value="InterPro"/>
</dbReference>
<reference evidence="2 3" key="1">
    <citation type="submission" date="2018-08" db="EMBL/GenBank/DDBJ databases">
        <title>Form III RuBisCO-mediated autotrophy in Thermodesulfobium bacteria.</title>
        <authorList>
            <person name="Toshchakov S.V."/>
            <person name="Kublanov I.V."/>
            <person name="Frolov E."/>
            <person name="Bonch-Osmolovskaya E.A."/>
            <person name="Tourova T.P."/>
            <person name="Chernych N.A."/>
            <person name="Lebedinsky A.V."/>
        </authorList>
    </citation>
    <scope>NUCLEOTIDE SEQUENCE [LARGE SCALE GENOMIC DNA]</scope>
    <source>
        <strain evidence="2 3">SR</strain>
    </source>
</reference>
<dbReference type="Gene3D" id="1.20.1440.230">
    <property type="entry name" value="NADH-ubiquinone oxidoreductase 51kDa subunit, iron-sulphur binding domain"/>
    <property type="match status" value="1"/>
</dbReference>
<dbReference type="InterPro" id="IPR037207">
    <property type="entry name" value="Nuop51_4Fe4S-bd_sf"/>
</dbReference>
<dbReference type="AlphaFoldDB" id="A0A3D8P3H5"/>
<evidence type="ECO:0000313" key="2">
    <source>
        <dbReference type="EMBL" id="RDV83271.1"/>
    </source>
</evidence>
<comment type="caution">
    <text evidence="2">The sequence shown here is derived from an EMBL/GenBank/DDBJ whole genome shotgun (WGS) entry which is preliminary data.</text>
</comment>
<dbReference type="SUPFAM" id="SSF140490">
    <property type="entry name" value="Nqo1C-terminal domain-like"/>
    <property type="match status" value="1"/>
</dbReference>
<evidence type="ECO:0000259" key="1">
    <source>
        <dbReference type="Pfam" id="PF10589"/>
    </source>
</evidence>
<dbReference type="EMBL" id="QSLN01000006">
    <property type="protein sequence ID" value="RDV83271.1"/>
    <property type="molecule type" value="Genomic_DNA"/>
</dbReference>
<evidence type="ECO:0000313" key="3">
    <source>
        <dbReference type="Proteomes" id="UP000256329"/>
    </source>
</evidence>
<name>A0A3D8P3H5_9THEO</name>
<proteinExistence type="predicted"/>
<accession>A0A3D8P3H5</accession>